<gene>
    <name evidence="2" type="ORF">GCM10022255_047520</name>
</gene>
<accession>A0ABP8DBQ0</accession>
<organism evidence="2 3">
    <name type="scientific">Dactylosporangium darangshiense</name>
    <dbReference type="NCBI Taxonomy" id="579108"/>
    <lineage>
        <taxon>Bacteria</taxon>
        <taxon>Bacillati</taxon>
        <taxon>Actinomycetota</taxon>
        <taxon>Actinomycetes</taxon>
        <taxon>Micromonosporales</taxon>
        <taxon>Micromonosporaceae</taxon>
        <taxon>Dactylosporangium</taxon>
    </lineage>
</organism>
<feature type="transmembrane region" description="Helical" evidence="1">
    <location>
        <begin position="203"/>
        <end position="220"/>
    </location>
</feature>
<evidence type="ECO:0000313" key="3">
    <source>
        <dbReference type="Proteomes" id="UP001500620"/>
    </source>
</evidence>
<feature type="transmembrane region" description="Helical" evidence="1">
    <location>
        <begin position="96"/>
        <end position="122"/>
    </location>
</feature>
<dbReference type="EMBL" id="BAABAT010000012">
    <property type="protein sequence ID" value="GAA4252151.1"/>
    <property type="molecule type" value="Genomic_DNA"/>
</dbReference>
<feature type="transmembrane region" description="Helical" evidence="1">
    <location>
        <begin position="225"/>
        <end position="245"/>
    </location>
</feature>
<keyword evidence="1" id="KW-0812">Transmembrane</keyword>
<comment type="caution">
    <text evidence="2">The sequence shown here is derived from an EMBL/GenBank/DDBJ whole genome shotgun (WGS) entry which is preliminary data.</text>
</comment>
<dbReference type="GO" id="GO:0016740">
    <property type="term" value="F:transferase activity"/>
    <property type="evidence" value="ECO:0007669"/>
    <property type="project" value="UniProtKB-KW"/>
</dbReference>
<keyword evidence="1" id="KW-0472">Membrane</keyword>
<evidence type="ECO:0000313" key="2">
    <source>
        <dbReference type="EMBL" id="GAA4252151.1"/>
    </source>
</evidence>
<name>A0ABP8DBQ0_9ACTN</name>
<feature type="transmembrane region" description="Helical" evidence="1">
    <location>
        <begin position="395"/>
        <end position="416"/>
    </location>
</feature>
<protein>
    <submittedName>
        <fullName evidence="2">Glycosyl transferase</fullName>
    </submittedName>
</protein>
<feature type="transmembrane region" description="Helical" evidence="1">
    <location>
        <begin position="323"/>
        <end position="342"/>
    </location>
</feature>
<reference evidence="3" key="1">
    <citation type="journal article" date="2019" name="Int. J. Syst. Evol. Microbiol.">
        <title>The Global Catalogue of Microorganisms (GCM) 10K type strain sequencing project: providing services to taxonomists for standard genome sequencing and annotation.</title>
        <authorList>
            <consortium name="The Broad Institute Genomics Platform"/>
            <consortium name="The Broad Institute Genome Sequencing Center for Infectious Disease"/>
            <person name="Wu L."/>
            <person name="Ma J."/>
        </authorList>
    </citation>
    <scope>NUCLEOTIDE SEQUENCE [LARGE SCALE GENOMIC DNA]</scope>
    <source>
        <strain evidence="3">JCM 17441</strain>
    </source>
</reference>
<dbReference type="RefSeq" id="WP_345129325.1">
    <property type="nucleotide sequence ID" value="NZ_BAABAT010000012.1"/>
</dbReference>
<feature type="transmembrane region" description="Helical" evidence="1">
    <location>
        <begin position="370"/>
        <end position="388"/>
    </location>
</feature>
<keyword evidence="3" id="KW-1185">Reference proteome</keyword>
<proteinExistence type="predicted"/>
<sequence>MGLDTVTRGRRADVLACGSYLLGALVLCGRLLAHPGERLPYTPGDRIQAEYFLTYSARVLHHLGNPLLIEQMNAPVGVNAMANTSMFGLGIPMAPVTWLFGPGVAFDVLIVAALCGTAAAWYWLLSRHVVDSRAAAWVGGLVGGFAPSVVSHASFHPNLAAQFLVPLICWRVVRLFDSTRPVRDGLVLAALIVWQVFVNEETLFVAALAIGVFLLLWRGWRWRPILPGLAVAAGASLVVLAYPLWFQFFGPVAYSGGEEQMTAFHTDLLGVASFSRNSVAVRLSETPPAPGFSAEQHVHYGWPLLIAAAAFVAWRWRDRLVRSLAVTGAVFVLLSLGTELTVRGHGTGIPGPYALLSHLPLFDTLLPTRLGQAGTWALAPIAALAVAAARFPSRVLTAGLVAAVLVPVAPVPTLVFDRPAVPAFVAGGAWRSYVGPGDSVLVVPLADFEHWTAETWTIATGLDMRISHGYFLAPEGGVEGRHAVVGAPPRYLDGLIRNPPATVTDADRERSREDLRYWRTGLILVPADPAYAPQRALFDALVGPGRLTGGVWVWDV</sequence>
<feature type="transmembrane region" description="Helical" evidence="1">
    <location>
        <begin position="134"/>
        <end position="153"/>
    </location>
</feature>
<evidence type="ECO:0000256" key="1">
    <source>
        <dbReference type="SAM" id="Phobius"/>
    </source>
</evidence>
<feature type="transmembrane region" description="Helical" evidence="1">
    <location>
        <begin position="12"/>
        <end position="33"/>
    </location>
</feature>
<keyword evidence="2" id="KW-0808">Transferase</keyword>
<feature type="transmembrane region" description="Helical" evidence="1">
    <location>
        <begin position="300"/>
        <end position="316"/>
    </location>
</feature>
<keyword evidence="1" id="KW-1133">Transmembrane helix</keyword>
<dbReference type="Proteomes" id="UP001500620">
    <property type="component" value="Unassembled WGS sequence"/>
</dbReference>